<dbReference type="RefSeq" id="WP_109331528.1">
    <property type="nucleotide sequence ID" value="NZ_CP029356.1"/>
</dbReference>
<sequence>MIVSCPTCSTRYTLDDASVGPNGRRVRCSQCGHIWWQAPPVQEAGLETVMAEEVTEIRPPAKRSAGGGRQTAGRRSGPDRRALVPWAALAATVLLVAGGLALGREAVVSLWPPASLLYETAGLPVEPPGAGLKLQNVSSRQKAEGGATVLEVEGQIVNVSDSQRPVPRVKVLPFGKDHAPLPGWTLEAAPATLLPGEVATFRAAHPDPGSGPGAVAEITVTFDGG</sequence>
<dbReference type="Proteomes" id="UP000245629">
    <property type="component" value="Plasmid unnamed1"/>
</dbReference>
<proteinExistence type="predicted"/>
<keyword evidence="2" id="KW-0812">Transmembrane</keyword>
<evidence type="ECO:0000256" key="2">
    <source>
        <dbReference type="SAM" id="Phobius"/>
    </source>
</evidence>
<accession>A0A2S2CWR4</accession>
<evidence type="ECO:0000256" key="1">
    <source>
        <dbReference type="SAM" id="MobiDB-lite"/>
    </source>
</evidence>
<dbReference type="EMBL" id="CP029356">
    <property type="protein sequence ID" value="AWK88840.1"/>
    <property type="molecule type" value="Genomic_DNA"/>
</dbReference>
<evidence type="ECO:0000259" key="3">
    <source>
        <dbReference type="Pfam" id="PF13717"/>
    </source>
</evidence>
<feature type="domain" description="Zinc finger/thioredoxin putative" evidence="3">
    <location>
        <begin position="1"/>
        <end position="35"/>
    </location>
</feature>
<dbReference type="KEGG" id="azz:DEW08_22485"/>
<feature type="region of interest" description="Disordered" evidence="1">
    <location>
        <begin position="58"/>
        <end position="78"/>
    </location>
</feature>
<organism evidence="4 5">
    <name type="scientific">Azospirillum thermophilum</name>
    <dbReference type="NCBI Taxonomy" id="2202148"/>
    <lineage>
        <taxon>Bacteria</taxon>
        <taxon>Pseudomonadati</taxon>
        <taxon>Pseudomonadota</taxon>
        <taxon>Alphaproteobacteria</taxon>
        <taxon>Rhodospirillales</taxon>
        <taxon>Azospirillaceae</taxon>
        <taxon>Azospirillum</taxon>
    </lineage>
</organism>
<dbReference type="OrthoDB" id="7159357at2"/>
<keyword evidence="2" id="KW-0472">Membrane</keyword>
<keyword evidence="2" id="KW-1133">Transmembrane helix</keyword>
<dbReference type="AlphaFoldDB" id="A0A2S2CWR4"/>
<keyword evidence="4" id="KW-0614">Plasmid</keyword>
<evidence type="ECO:0000313" key="5">
    <source>
        <dbReference type="Proteomes" id="UP000245629"/>
    </source>
</evidence>
<reference evidence="5" key="1">
    <citation type="submission" date="2018-05" db="EMBL/GenBank/DDBJ databases">
        <title>Azospirillum thermophila sp. nov., a novel isolated from hot spring.</title>
        <authorList>
            <person name="Zhao Z."/>
        </authorList>
    </citation>
    <scope>NUCLEOTIDE SEQUENCE [LARGE SCALE GENOMIC DNA]</scope>
    <source>
        <strain evidence="5">CFH 70021</strain>
        <plasmid evidence="5">unnamed1</plasmid>
    </source>
</reference>
<dbReference type="InterPro" id="IPR011723">
    <property type="entry name" value="Znf/thioredoxin_put"/>
</dbReference>
<dbReference type="Pfam" id="PF13717">
    <property type="entry name" value="Zn_ribbon_4"/>
    <property type="match status" value="1"/>
</dbReference>
<gene>
    <name evidence="4" type="ORF">DEW08_22485</name>
</gene>
<name>A0A2S2CWR4_9PROT</name>
<keyword evidence="5" id="KW-1185">Reference proteome</keyword>
<feature type="transmembrane region" description="Helical" evidence="2">
    <location>
        <begin position="83"/>
        <end position="103"/>
    </location>
</feature>
<geneLocation type="plasmid" evidence="4 5">
    <name>unnamed1</name>
</geneLocation>
<dbReference type="NCBIfam" id="TIGR02098">
    <property type="entry name" value="MJ0042_CXXC"/>
    <property type="match status" value="1"/>
</dbReference>
<protein>
    <recommendedName>
        <fullName evidence="3">Zinc finger/thioredoxin putative domain-containing protein</fullName>
    </recommendedName>
</protein>
<evidence type="ECO:0000313" key="4">
    <source>
        <dbReference type="EMBL" id="AWK88840.1"/>
    </source>
</evidence>